<dbReference type="NCBIfam" id="TIGR02246">
    <property type="entry name" value="SgcJ/EcaC family oxidoreductase"/>
    <property type="match status" value="1"/>
</dbReference>
<organism evidence="2 3">
    <name type="scientific">Alginatibacterium sediminis</name>
    <dbReference type="NCBI Taxonomy" id="2164068"/>
    <lineage>
        <taxon>Bacteria</taxon>
        <taxon>Pseudomonadati</taxon>
        <taxon>Pseudomonadota</taxon>
        <taxon>Gammaproteobacteria</taxon>
        <taxon>Alteromonadales</taxon>
        <taxon>Alteromonadaceae</taxon>
        <taxon>Alginatibacterium</taxon>
    </lineage>
</organism>
<name>A0A420EHX8_9ALTE</name>
<dbReference type="InterPro" id="IPR011944">
    <property type="entry name" value="Steroid_delta5-4_isomerase"/>
</dbReference>
<protein>
    <submittedName>
        <fullName evidence="2">SgcJ/EcaC family oxidoreductase</fullName>
    </submittedName>
</protein>
<feature type="domain" description="Calcium/calmodulin-dependent protein kinase II association-domain" evidence="1">
    <location>
        <begin position="3"/>
        <end position="124"/>
    </location>
</feature>
<evidence type="ECO:0000313" key="2">
    <source>
        <dbReference type="EMBL" id="RKF20322.1"/>
    </source>
</evidence>
<dbReference type="Pfam" id="PF08332">
    <property type="entry name" value="CaMKII_AD"/>
    <property type="match status" value="1"/>
</dbReference>
<dbReference type="RefSeq" id="WP_120354326.1">
    <property type="nucleotide sequence ID" value="NZ_RAQO01000004.1"/>
</dbReference>
<evidence type="ECO:0000313" key="3">
    <source>
        <dbReference type="Proteomes" id="UP000286482"/>
    </source>
</evidence>
<dbReference type="Proteomes" id="UP000286482">
    <property type="component" value="Unassembled WGS sequence"/>
</dbReference>
<dbReference type="InterPro" id="IPR013543">
    <property type="entry name" value="Ca/CaM-dep_prot_kinase-assoc"/>
</dbReference>
<dbReference type="GO" id="GO:0004683">
    <property type="term" value="F:calcium/calmodulin-dependent protein kinase activity"/>
    <property type="evidence" value="ECO:0007669"/>
    <property type="project" value="InterPro"/>
</dbReference>
<sequence length="127" mass="14533">MSQQEVQAKLERWASAFADLTTANICALYDDNASLWGTVSSRKRDSPELIKDYFSQIFTFEDRQVQINSSDIRIFGNVAICNGLYTLHWNKDGKTLTTSARFSIVYRKQNRGWLIVEHHSSAVPTEL</sequence>
<comment type="caution">
    <text evidence="2">The sequence shown here is derived from an EMBL/GenBank/DDBJ whole genome shotgun (WGS) entry which is preliminary data.</text>
</comment>
<dbReference type="SUPFAM" id="SSF54427">
    <property type="entry name" value="NTF2-like"/>
    <property type="match status" value="1"/>
</dbReference>
<dbReference type="OrthoDB" id="953853at2"/>
<gene>
    <name evidence="2" type="ORF">DBZ36_07735</name>
</gene>
<proteinExistence type="predicted"/>
<keyword evidence="3" id="KW-1185">Reference proteome</keyword>
<reference evidence="2 3" key="1">
    <citation type="submission" date="2018-09" db="EMBL/GenBank/DDBJ databases">
        <authorList>
            <person name="Wang Z."/>
        </authorList>
    </citation>
    <scope>NUCLEOTIDE SEQUENCE [LARGE SCALE GENOMIC DNA]</scope>
    <source>
        <strain evidence="2 3">ALS 81</strain>
    </source>
</reference>
<dbReference type="GO" id="GO:0005516">
    <property type="term" value="F:calmodulin binding"/>
    <property type="evidence" value="ECO:0007669"/>
    <property type="project" value="InterPro"/>
</dbReference>
<dbReference type="Gene3D" id="3.10.450.50">
    <property type="match status" value="1"/>
</dbReference>
<dbReference type="EMBL" id="RAQO01000004">
    <property type="protein sequence ID" value="RKF20322.1"/>
    <property type="molecule type" value="Genomic_DNA"/>
</dbReference>
<accession>A0A420EHX8</accession>
<dbReference type="AlphaFoldDB" id="A0A420EHX8"/>
<dbReference type="InterPro" id="IPR032710">
    <property type="entry name" value="NTF2-like_dom_sf"/>
</dbReference>
<evidence type="ECO:0000259" key="1">
    <source>
        <dbReference type="Pfam" id="PF08332"/>
    </source>
</evidence>